<evidence type="ECO:0000313" key="1">
    <source>
        <dbReference type="EMBL" id="CAJ1945320.1"/>
    </source>
</evidence>
<comment type="caution">
    <text evidence="1">The sequence shown here is derived from an EMBL/GenBank/DDBJ whole genome shotgun (WGS) entry which is preliminary data.</text>
</comment>
<reference evidence="1" key="1">
    <citation type="submission" date="2023-08" db="EMBL/GenBank/DDBJ databases">
        <authorList>
            <person name="Audoor S."/>
            <person name="Bilcke G."/>
        </authorList>
    </citation>
    <scope>NUCLEOTIDE SEQUENCE</scope>
</reference>
<organism evidence="1 2">
    <name type="scientific">Cylindrotheca closterium</name>
    <dbReference type="NCBI Taxonomy" id="2856"/>
    <lineage>
        <taxon>Eukaryota</taxon>
        <taxon>Sar</taxon>
        <taxon>Stramenopiles</taxon>
        <taxon>Ochrophyta</taxon>
        <taxon>Bacillariophyta</taxon>
        <taxon>Bacillariophyceae</taxon>
        <taxon>Bacillariophycidae</taxon>
        <taxon>Bacillariales</taxon>
        <taxon>Bacillariaceae</taxon>
        <taxon>Cylindrotheca</taxon>
    </lineage>
</organism>
<dbReference type="Proteomes" id="UP001295423">
    <property type="component" value="Unassembled WGS sequence"/>
</dbReference>
<sequence length="104" mass="11326">MPNAVNSLMTSVLLNLESKAESVLQELQRHTLSGPHGLPSATVLLHLDPGLLTVDDPLLILIPLFGTQWQSEKIAPSKRQVWGRTAEDAMRQVGQAFSSLGMLI</sequence>
<dbReference type="AlphaFoldDB" id="A0AAD2CTS9"/>
<protein>
    <submittedName>
        <fullName evidence="1">Uncharacterized protein</fullName>
    </submittedName>
</protein>
<accession>A0AAD2CTS9</accession>
<gene>
    <name evidence="1" type="ORF">CYCCA115_LOCUS9466</name>
</gene>
<proteinExistence type="predicted"/>
<dbReference type="EMBL" id="CAKOGP040001348">
    <property type="protein sequence ID" value="CAJ1945320.1"/>
    <property type="molecule type" value="Genomic_DNA"/>
</dbReference>
<keyword evidence="2" id="KW-1185">Reference proteome</keyword>
<name>A0AAD2CTS9_9STRA</name>
<evidence type="ECO:0000313" key="2">
    <source>
        <dbReference type="Proteomes" id="UP001295423"/>
    </source>
</evidence>